<organism evidence="1 2">
    <name type="scientific">Gordonia desulfuricans</name>
    <dbReference type="NCBI Taxonomy" id="89051"/>
    <lineage>
        <taxon>Bacteria</taxon>
        <taxon>Bacillati</taxon>
        <taxon>Actinomycetota</taxon>
        <taxon>Actinomycetes</taxon>
        <taxon>Mycobacteriales</taxon>
        <taxon>Gordoniaceae</taxon>
        <taxon>Gordonia</taxon>
    </lineage>
</organism>
<dbReference type="EMBL" id="JAADZU010000061">
    <property type="protein sequence ID" value="NDK91246.1"/>
    <property type="molecule type" value="Genomic_DNA"/>
</dbReference>
<comment type="caution">
    <text evidence="1">The sequence shown here is derived from an EMBL/GenBank/DDBJ whole genome shotgun (WGS) entry which is preliminary data.</text>
</comment>
<accession>A0A7K3LT09</accession>
<dbReference type="AlphaFoldDB" id="A0A7K3LT09"/>
<dbReference type="RefSeq" id="WP_157079530.1">
    <property type="nucleotide sequence ID" value="NZ_JAADZU010000061.1"/>
</dbReference>
<name>A0A7K3LT09_9ACTN</name>
<dbReference type="Proteomes" id="UP000466307">
    <property type="component" value="Unassembled WGS sequence"/>
</dbReference>
<protein>
    <submittedName>
        <fullName evidence="1">Uncharacterized protein</fullName>
    </submittedName>
</protein>
<evidence type="ECO:0000313" key="2">
    <source>
        <dbReference type="Proteomes" id="UP000466307"/>
    </source>
</evidence>
<reference evidence="1 2" key="1">
    <citation type="submission" date="2020-01" db="EMBL/GenBank/DDBJ databases">
        <title>Investigation of new actinobacteria for the biodesulphurisation of diesel fuel.</title>
        <authorList>
            <person name="Athi Narayanan S.M."/>
        </authorList>
    </citation>
    <scope>NUCLEOTIDE SEQUENCE [LARGE SCALE GENOMIC DNA]</scope>
    <source>
        <strain evidence="1 2">213E</strain>
    </source>
</reference>
<keyword evidence="2" id="KW-1185">Reference proteome</keyword>
<gene>
    <name evidence="1" type="ORF">GYA93_16900</name>
</gene>
<proteinExistence type="predicted"/>
<sequence length="147" mass="16100">MRAGFDDVTDEITLVVGDVLREHLDEPVVADVEKVRCVGDLHSVDGTAGPVSVWCSCPDRAIGRHLPHRVGTLGHHRVPAERVPTTDPIVEITASVLVNGSSRTMLDWLEGRLELTRGQFVQHLTHIWTTTTQAVLSDPADLGVDKR</sequence>
<evidence type="ECO:0000313" key="1">
    <source>
        <dbReference type="EMBL" id="NDK91246.1"/>
    </source>
</evidence>